<evidence type="ECO:0000256" key="2">
    <source>
        <dbReference type="SAM" id="MobiDB-lite"/>
    </source>
</evidence>
<organism evidence="3">
    <name type="scientific">Tanacetum cinerariifolium</name>
    <name type="common">Dalmatian daisy</name>
    <name type="synonym">Chrysanthemum cinerariifolium</name>
    <dbReference type="NCBI Taxonomy" id="118510"/>
    <lineage>
        <taxon>Eukaryota</taxon>
        <taxon>Viridiplantae</taxon>
        <taxon>Streptophyta</taxon>
        <taxon>Embryophyta</taxon>
        <taxon>Tracheophyta</taxon>
        <taxon>Spermatophyta</taxon>
        <taxon>Magnoliopsida</taxon>
        <taxon>eudicotyledons</taxon>
        <taxon>Gunneridae</taxon>
        <taxon>Pentapetalae</taxon>
        <taxon>asterids</taxon>
        <taxon>campanulids</taxon>
        <taxon>Asterales</taxon>
        <taxon>Asteraceae</taxon>
        <taxon>Asteroideae</taxon>
        <taxon>Anthemideae</taxon>
        <taxon>Anthemidinae</taxon>
        <taxon>Tanacetum</taxon>
    </lineage>
</organism>
<feature type="compositionally biased region" description="Basic and acidic residues" evidence="2">
    <location>
        <begin position="370"/>
        <end position="386"/>
    </location>
</feature>
<feature type="compositionally biased region" description="Basic residues" evidence="2">
    <location>
        <begin position="387"/>
        <end position="400"/>
    </location>
</feature>
<keyword evidence="1" id="KW-0175">Coiled coil</keyword>
<gene>
    <name evidence="3" type="ORF">Tci_173349</name>
</gene>
<proteinExistence type="predicted"/>
<feature type="region of interest" description="Disordered" evidence="2">
    <location>
        <begin position="45"/>
        <end position="69"/>
    </location>
</feature>
<dbReference type="EMBL" id="BKCJ010042025">
    <property type="protein sequence ID" value="GEW01373.1"/>
    <property type="molecule type" value="Genomic_DNA"/>
</dbReference>
<feature type="coiled-coil region" evidence="1">
    <location>
        <begin position="659"/>
        <end position="686"/>
    </location>
</feature>
<evidence type="ECO:0000313" key="3">
    <source>
        <dbReference type="EMBL" id="GEW01373.1"/>
    </source>
</evidence>
<name>A0A699GRT7_TANCI</name>
<feature type="region of interest" description="Disordered" evidence="2">
    <location>
        <begin position="572"/>
        <end position="594"/>
    </location>
</feature>
<evidence type="ECO:0000256" key="1">
    <source>
        <dbReference type="SAM" id="Coils"/>
    </source>
</evidence>
<feature type="compositionally biased region" description="Basic and acidic residues" evidence="2">
    <location>
        <begin position="583"/>
        <end position="592"/>
    </location>
</feature>
<feature type="region of interest" description="Disordered" evidence="2">
    <location>
        <begin position="158"/>
        <end position="184"/>
    </location>
</feature>
<protein>
    <submittedName>
        <fullName evidence="3">Uncharacterized protein</fullName>
    </submittedName>
</protein>
<comment type="caution">
    <text evidence="3">The sequence shown here is derived from an EMBL/GenBank/DDBJ whole genome shotgun (WGS) entry which is preliminary data.</text>
</comment>
<accession>A0A699GRT7</accession>
<dbReference type="AlphaFoldDB" id="A0A699GRT7"/>
<reference evidence="3" key="1">
    <citation type="journal article" date="2019" name="Sci. Rep.">
        <title>Draft genome of Tanacetum cinerariifolium, the natural source of mosquito coil.</title>
        <authorList>
            <person name="Yamashiro T."/>
            <person name="Shiraishi A."/>
            <person name="Satake H."/>
            <person name="Nakayama K."/>
        </authorList>
    </citation>
    <scope>NUCLEOTIDE SEQUENCE</scope>
</reference>
<feature type="compositionally biased region" description="Low complexity" evidence="2">
    <location>
        <begin position="572"/>
        <end position="581"/>
    </location>
</feature>
<sequence>MEEEKPSYTMYSNHYSIPWYHEVVLGKITPLFPFMLTQAAVAEREDLGTPTESQPTPSPTQPSTCGNGRDQVNLPYDIPLLGGHTSDRAEGSLNLEALSALCTNLSDRVLALVTVKDARAKEILTLKARIKKLKKRCKPSISHHRSWLRSMSLLSKKKKFSKRNSVSKQGRKNAKSGPTKDDSDKLNAELDEYIEYIDTEEVLNEGRLSTVDTKWLDDDTARSDMTLADTLIKLKDDKDKGVAFKYSESTDRLARSILTLKPLPTIDPKDKGKGEVDCDERAKLLAEYFKRRKKQLAEERAAAIRNKPPTKTQLRRLMMTYLKNIGRFTHSQLNKKSFKDIQGLYMKEQELILDFVPIGSEEDERMIRDMNKKGEEESSDKGVDITKKRKEGSRMKRMSKRQKDDVDLEEEKKLKTFLKIDPDEEGVIDYEGDLRTMFEANTEDELWQNQEKWSLKSLNFYENYRVHILILEDGTEIHMLTERSKELASPKQTALGKDNSNPLIVDSLLKTLWLSMHHVIAMKHWLFQSKRLQLAIILNRLSKIYSKGLTDDDTPMCERHEANYIQSEGYQNQNSHHSYSHQSHHDPNDPKKSLTLLNNDVRNDLEHFKRCIRSMRTVNDKLFDRDDQSKTNLEKSITKFLDGQRVASMYIKNNVNDMIIKMKQNEKNYQTTFKNLERNIDEWSKSQNVSSEQTDMTDPPPPQAHIFLELRFECNLILIFCSKVEMSRDVLTVESTMRIPLLYRGEYSQWVERFMNYLEEQTDGEAMINSIKNGDQPLPRVTQVSIAGTTSTEQPPLKDKSMWSD</sequence>
<feature type="region of interest" description="Disordered" evidence="2">
    <location>
        <begin position="370"/>
        <end position="405"/>
    </location>
</feature>